<gene>
    <name evidence="1" type="ORF">ILUMI_12464</name>
</gene>
<protein>
    <submittedName>
        <fullName evidence="1">Uncharacterized protein</fullName>
    </submittedName>
</protein>
<accession>A0A8K0CU84</accession>
<name>A0A8K0CU84_IGNLU</name>
<sequence length="183" mass="20481">KIPKLLLLMEKGGANEFKGRSLDDINIDMEQDLLDSNEKSDESGQESIIDENNFLQNTTDPVPFTTANSAPLVPWTTKQNRRTDKLKPTGTKNRKGEVVKSPAVIFYNKAKKGVGVSDQISAIYLLLEMTEDMFDIAMLGELKKDDVVEFLLVNLVEPQQNAITRADRYGRFNLNSLKSGRSS</sequence>
<evidence type="ECO:0000313" key="1">
    <source>
        <dbReference type="EMBL" id="KAF2893709.1"/>
    </source>
</evidence>
<proteinExistence type="predicted"/>
<feature type="non-terminal residue" evidence="1">
    <location>
        <position position="1"/>
    </location>
</feature>
<dbReference type="OrthoDB" id="6783964at2759"/>
<keyword evidence="2" id="KW-1185">Reference proteome</keyword>
<reference evidence="1" key="1">
    <citation type="submission" date="2019-08" db="EMBL/GenBank/DDBJ databases">
        <title>The genome of the North American firefly Photinus pyralis.</title>
        <authorList>
            <consortium name="Photinus pyralis genome working group"/>
            <person name="Fallon T.R."/>
            <person name="Sander Lower S.E."/>
            <person name="Weng J.-K."/>
        </authorList>
    </citation>
    <scope>NUCLEOTIDE SEQUENCE</scope>
    <source>
        <strain evidence="1">TRF0915ILg1</strain>
        <tissue evidence="1">Whole body</tissue>
    </source>
</reference>
<dbReference type="Proteomes" id="UP000801492">
    <property type="component" value="Unassembled WGS sequence"/>
</dbReference>
<dbReference type="EMBL" id="VTPC01007731">
    <property type="protein sequence ID" value="KAF2893709.1"/>
    <property type="molecule type" value="Genomic_DNA"/>
</dbReference>
<dbReference type="AlphaFoldDB" id="A0A8K0CU84"/>
<organism evidence="1 2">
    <name type="scientific">Ignelater luminosus</name>
    <name type="common">Cucubano</name>
    <name type="synonym">Pyrophorus luminosus</name>
    <dbReference type="NCBI Taxonomy" id="2038154"/>
    <lineage>
        <taxon>Eukaryota</taxon>
        <taxon>Metazoa</taxon>
        <taxon>Ecdysozoa</taxon>
        <taxon>Arthropoda</taxon>
        <taxon>Hexapoda</taxon>
        <taxon>Insecta</taxon>
        <taxon>Pterygota</taxon>
        <taxon>Neoptera</taxon>
        <taxon>Endopterygota</taxon>
        <taxon>Coleoptera</taxon>
        <taxon>Polyphaga</taxon>
        <taxon>Elateriformia</taxon>
        <taxon>Elateroidea</taxon>
        <taxon>Elateridae</taxon>
        <taxon>Agrypninae</taxon>
        <taxon>Pyrophorini</taxon>
        <taxon>Ignelater</taxon>
    </lineage>
</organism>
<evidence type="ECO:0000313" key="2">
    <source>
        <dbReference type="Proteomes" id="UP000801492"/>
    </source>
</evidence>
<comment type="caution">
    <text evidence="1">The sequence shown here is derived from an EMBL/GenBank/DDBJ whole genome shotgun (WGS) entry which is preliminary data.</text>
</comment>